<reference evidence="3" key="1">
    <citation type="submission" date="2016-10" db="EMBL/GenBank/DDBJ databases">
        <authorList>
            <person name="Varghese N."/>
            <person name="Submissions S."/>
        </authorList>
    </citation>
    <scope>NUCLEOTIDE SEQUENCE [LARGE SCALE GENOMIC DNA]</scope>
    <source>
        <strain evidence="3">DSM 1551</strain>
    </source>
</reference>
<organism evidence="2 3">
    <name type="scientific">Thomasclavelia cocleata</name>
    <dbReference type="NCBI Taxonomy" id="69824"/>
    <lineage>
        <taxon>Bacteria</taxon>
        <taxon>Bacillati</taxon>
        <taxon>Bacillota</taxon>
        <taxon>Erysipelotrichia</taxon>
        <taxon>Erysipelotrichales</taxon>
        <taxon>Coprobacillaceae</taxon>
        <taxon>Thomasclavelia</taxon>
    </lineage>
</organism>
<evidence type="ECO:0000313" key="2">
    <source>
        <dbReference type="EMBL" id="SET20833.1"/>
    </source>
</evidence>
<keyword evidence="3" id="KW-1185">Reference proteome</keyword>
<keyword evidence="1" id="KW-0175">Coiled coil</keyword>
<dbReference type="EMBL" id="FOIN01000003">
    <property type="protein sequence ID" value="SET20833.1"/>
    <property type="molecule type" value="Genomic_DNA"/>
</dbReference>
<dbReference type="AlphaFoldDB" id="A0A1I0CMW3"/>
<proteinExistence type="predicted"/>
<protein>
    <submittedName>
        <fullName evidence="2">Uncharacterized protein</fullName>
    </submittedName>
</protein>
<sequence>MMKKKTKEIKKNDLKSIKKEKKSVKKRAKKLATTLNWLDVESIEHNECIIDDSGTKYIVRGIKIHPLNIHMLNVDDNYRVIESLAIAFNKIDFKFYWKFVYQQPNLDEQNHNLMQRLKNEEDKSILNLGDMFLNYHEWYINNFKEISFYLVVMENEKMIDKVYSDLKRFMSETRLMISPMTNDDFRNMIAYDFDNPVIDEYYFSVLKEIERFELKDGKIGLEEKK</sequence>
<feature type="coiled-coil region" evidence="1">
    <location>
        <begin position="7"/>
        <end position="34"/>
    </location>
</feature>
<accession>A0A1I0CMW3</accession>
<name>A0A1I0CMW3_9FIRM</name>
<evidence type="ECO:0000256" key="1">
    <source>
        <dbReference type="SAM" id="Coils"/>
    </source>
</evidence>
<gene>
    <name evidence="2" type="ORF">SAMN04489758_103128</name>
</gene>
<evidence type="ECO:0000313" key="3">
    <source>
        <dbReference type="Proteomes" id="UP000198558"/>
    </source>
</evidence>
<dbReference type="Proteomes" id="UP000198558">
    <property type="component" value="Unassembled WGS sequence"/>
</dbReference>